<evidence type="ECO:0000313" key="2">
    <source>
        <dbReference type="Proteomes" id="UP001454036"/>
    </source>
</evidence>
<proteinExistence type="predicted"/>
<comment type="caution">
    <text evidence="1">The sequence shown here is derived from an EMBL/GenBank/DDBJ whole genome shotgun (WGS) entry which is preliminary data.</text>
</comment>
<reference evidence="1 2" key="1">
    <citation type="submission" date="2024-01" db="EMBL/GenBank/DDBJ databases">
        <title>The complete chloroplast genome sequence of Lithospermum erythrorhizon: insights into the phylogenetic relationship among Boraginaceae species and the maternal lineages of purple gromwells.</title>
        <authorList>
            <person name="Okada T."/>
            <person name="Watanabe K."/>
        </authorList>
    </citation>
    <scope>NUCLEOTIDE SEQUENCE [LARGE SCALE GENOMIC DNA]</scope>
</reference>
<keyword evidence="2" id="KW-1185">Reference proteome</keyword>
<dbReference type="Proteomes" id="UP001454036">
    <property type="component" value="Unassembled WGS sequence"/>
</dbReference>
<organism evidence="1 2">
    <name type="scientific">Lithospermum erythrorhizon</name>
    <name type="common">Purple gromwell</name>
    <name type="synonym">Lithospermum officinale var. erythrorhizon</name>
    <dbReference type="NCBI Taxonomy" id="34254"/>
    <lineage>
        <taxon>Eukaryota</taxon>
        <taxon>Viridiplantae</taxon>
        <taxon>Streptophyta</taxon>
        <taxon>Embryophyta</taxon>
        <taxon>Tracheophyta</taxon>
        <taxon>Spermatophyta</taxon>
        <taxon>Magnoliopsida</taxon>
        <taxon>eudicotyledons</taxon>
        <taxon>Gunneridae</taxon>
        <taxon>Pentapetalae</taxon>
        <taxon>asterids</taxon>
        <taxon>lamiids</taxon>
        <taxon>Boraginales</taxon>
        <taxon>Boraginaceae</taxon>
        <taxon>Boraginoideae</taxon>
        <taxon>Lithospermeae</taxon>
        <taxon>Lithospermum</taxon>
    </lineage>
</organism>
<dbReference type="EMBL" id="BAABME010000066">
    <property type="protein sequence ID" value="GAA0139191.1"/>
    <property type="molecule type" value="Genomic_DNA"/>
</dbReference>
<name>A0AAV3NL30_LITER</name>
<gene>
    <name evidence="1" type="ORF">LIER_00789</name>
</gene>
<evidence type="ECO:0000313" key="1">
    <source>
        <dbReference type="EMBL" id="GAA0139191.1"/>
    </source>
</evidence>
<dbReference type="AlphaFoldDB" id="A0AAV3NL30"/>
<protein>
    <submittedName>
        <fullName evidence="1">Uncharacterized protein</fullName>
    </submittedName>
</protein>
<sequence length="403" mass="45860">MELTIAANRSRDANTAVATPYKAKYEPKKPTEASKIEKKDARAITSRSTKFSFKTKITEGGLNLGDSKRLTLKGMQAKEYPFFESDIPEIFEELLKAKLIELPEIKRPKEANQSTDRDYYKYHRPTERLEAPKTTQPSLPGKEEEVVEQLKRLMLPLTQPENVASTILKDFVTPVQGPKIQHGTMYPKDYDLLVKAELNSRTWTYLETTIAHSRQKSGWSTRIHKHQDTLRGAKALSRKRKFSKVGSSTVVYPTELKRRDKKAKQLKAWGHKQSTPSYKKTPIKRWRVVQTPQAVKGETDFSLHITIDEGELSPEDAIDAPLGLEEQVKTTVDELKEVNLGTTEDPRPTYIIVLLTPAEEAEYIALLTEFRDMFAWTYTKILGLDPKVAVNHLAVKKGARPVK</sequence>
<accession>A0AAV3NL30</accession>